<dbReference type="PANTHER" id="PTHR22916:SF3">
    <property type="entry name" value="UDP-GLCNAC:BETAGAL BETA-1,3-N-ACETYLGLUCOSAMINYLTRANSFERASE-LIKE PROTEIN 1"/>
    <property type="match status" value="1"/>
</dbReference>
<name>A0A4R5YS02_9MICO</name>
<sequence length="340" mass="38004">MTSKKARVSVVLPVHNAAVYLRRTHRQLVTLDRSVDYEFVIIDDHSSDDSRDQILGWGDTLPGPVRVLSASRRGVAHARNQAIFACTGDYVWLADADDEWDPTIASSMVAVAREHLADLVVCNAIKRTTAGEDIGIIADAAGGSPYDGREALMRLLDGRLQGHLWNKLFLREALGTDPFPATRAHSDLGGMLRVLPRVKRIAAVPQSLYVYFQNPNSILNSKTYDFGDLRQSLKLAEEAFQEINPNQDEFYSLIQFTYRNVLIPSLNEISRRKSAIDRGVARDVRRAVQSRMNWRDITLLTKRGHRKLAAQASIAKVSATAYHLVYRVATARSQHSLAVD</sequence>
<accession>A0A4R5YS02</accession>
<evidence type="ECO:0000313" key="2">
    <source>
        <dbReference type="EMBL" id="TDL46290.1"/>
    </source>
</evidence>
<dbReference type="EMBL" id="SMZX01000001">
    <property type="protein sequence ID" value="TDL46290.1"/>
    <property type="molecule type" value="Genomic_DNA"/>
</dbReference>
<evidence type="ECO:0000259" key="1">
    <source>
        <dbReference type="Pfam" id="PF00535"/>
    </source>
</evidence>
<organism evidence="2 3">
    <name type="scientific">Microbacterium oleivorans</name>
    <dbReference type="NCBI Taxonomy" id="273677"/>
    <lineage>
        <taxon>Bacteria</taxon>
        <taxon>Bacillati</taxon>
        <taxon>Actinomycetota</taxon>
        <taxon>Actinomycetes</taxon>
        <taxon>Micrococcales</taxon>
        <taxon>Microbacteriaceae</taxon>
        <taxon>Microbacterium</taxon>
    </lineage>
</organism>
<dbReference type="InterPro" id="IPR001173">
    <property type="entry name" value="Glyco_trans_2-like"/>
</dbReference>
<dbReference type="AlphaFoldDB" id="A0A4R5YS02"/>
<reference evidence="2 3" key="1">
    <citation type="submission" date="2019-03" db="EMBL/GenBank/DDBJ databases">
        <title>Genome Sequencing and Assembly of Various Microbes Isolated from Partially Reclaimed Soil and Acid Mine Drainage (AMD) Site.</title>
        <authorList>
            <person name="Steinbock B."/>
            <person name="Bechtold R."/>
            <person name="Sevigny J.L."/>
            <person name="Thomas D."/>
            <person name="Cuthill L.R."/>
            <person name="Aveiro Johannsen E.J."/>
            <person name="Thomas K."/>
            <person name="Ghosh A."/>
        </authorList>
    </citation>
    <scope>NUCLEOTIDE SEQUENCE [LARGE SCALE GENOMIC DNA]</scope>
    <source>
        <strain evidence="2 3">F-B2</strain>
    </source>
</reference>
<dbReference type="Pfam" id="PF00535">
    <property type="entry name" value="Glycos_transf_2"/>
    <property type="match status" value="1"/>
</dbReference>
<keyword evidence="2" id="KW-0808">Transferase</keyword>
<dbReference type="RefSeq" id="WP_133399276.1">
    <property type="nucleotide sequence ID" value="NZ_SMZX01000001.1"/>
</dbReference>
<dbReference type="CDD" id="cd00761">
    <property type="entry name" value="Glyco_tranf_GTA_type"/>
    <property type="match status" value="1"/>
</dbReference>
<proteinExistence type="predicted"/>
<dbReference type="Proteomes" id="UP000295633">
    <property type="component" value="Unassembled WGS sequence"/>
</dbReference>
<protein>
    <submittedName>
        <fullName evidence="2">Glycosyltransferase family 2 protein</fullName>
    </submittedName>
</protein>
<dbReference type="Gene3D" id="3.90.550.10">
    <property type="entry name" value="Spore Coat Polysaccharide Biosynthesis Protein SpsA, Chain A"/>
    <property type="match status" value="1"/>
</dbReference>
<evidence type="ECO:0000313" key="3">
    <source>
        <dbReference type="Proteomes" id="UP000295633"/>
    </source>
</evidence>
<gene>
    <name evidence="2" type="ORF">E2R54_07675</name>
</gene>
<feature type="domain" description="Glycosyltransferase 2-like" evidence="1">
    <location>
        <begin position="9"/>
        <end position="129"/>
    </location>
</feature>
<comment type="caution">
    <text evidence="2">The sequence shown here is derived from an EMBL/GenBank/DDBJ whole genome shotgun (WGS) entry which is preliminary data.</text>
</comment>
<dbReference type="PANTHER" id="PTHR22916">
    <property type="entry name" value="GLYCOSYLTRANSFERASE"/>
    <property type="match status" value="1"/>
</dbReference>
<dbReference type="SUPFAM" id="SSF53448">
    <property type="entry name" value="Nucleotide-diphospho-sugar transferases"/>
    <property type="match status" value="1"/>
</dbReference>
<dbReference type="GO" id="GO:0016758">
    <property type="term" value="F:hexosyltransferase activity"/>
    <property type="evidence" value="ECO:0007669"/>
    <property type="project" value="UniProtKB-ARBA"/>
</dbReference>
<dbReference type="InterPro" id="IPR029044">
    <property type="entry name" value="Nucleotide-diphossugar_trans"/>
</dbReference>